<dbReference type="RefSeq" id="XP_046006009.1">
    <property type="nucleotide sequence ID" value="XM_046161285.1"/>
</dbReference>
<dbReference type="PANTHER" id="PTHR10622:SF13">
    <property type="entry name" value="NACHT DOMAIN-CONTAINING PROTEIN"/>
    <property type="match status" value="1"/>
</dbReference>
<dbReference type="EMBL" id="JAGTJQ010000012">
    <property type="protein sequence ID" value="KAH7016385.1"/>
    <property type="molecule type" value="Genomic_DNA"/>
</dbReference>
<dbReference type="Proteomes" id="UP000756346">
    <property type="component" value="Unassembled WGS sequence"/>
</dbReference>
<dbReference type="AlphaFoldDB" id="A0A9P8XWF7"/>
<dbReference type="InterPro" id="IPR027417">
    <property type="entry name" value="P-loop_NTPase"/>
</dbReference>
<evidence type="ECO:0000313" key="5">
    <source>
        <dbReference type="EMBL" id="KAH7016385.1"/>
    </source>
</evidence>
<dbReference type="InterPro" id="IPR036322">
    <property type="entry name" value="WD40_repeat_dom_sf"/>
</dbReference>
<evidence type="ECO:0000256" key="3">
    <source>
        <dbReference type="PROSITE-ProRule" id="PRU00221"/>
    </source>
</evidence>
<keyword evidence="1 3" id="KW-0853">WD repeat</keyword>
<dbReference type="InterPro" id="IPR019775">
    <property type="entry name" value="WD40_repeat_CS"/>
</dbReference>
<dbReference type="Pfam" id="PF24883">
    <property type="entry name" value="NPHP3_N"/>
    <property type="match status" value="1"/>
</dbReference>
<name>A0A9P8XWF7_9PEZI</name>
<dbReference type="GeneID" id="70190831"/>
<protein>
    <submittedName>
        <fullName evidence="5">Heterokaryon incompatibility protein-domain-containing protein</fullName>
    </submittedName>
</protein>
<feature type="repeat" description="WD" evidence="3">
    <location>
        <begin position="776"/>
        <end position="817"/>
    </location>
</feature>
<dbReference type="Pfam" id="PF06985">
    <property type="entry name" value="HET"/>
    <property type="match status" value="1"/>
</dbReference>
<evidence type="ECO:0000256" key="1">
    <source>
        <dbReference type="ARBA" id="ARBA00022574"/>
    </source>
</evidence>
<gene>
    <name evidence="5" type="ORF">B0I36DRAFT_388984</name>
</gene>
<evidence type="ECO:0000256" key="2">
    <source>
        <dbReference type="ARBA" id="ARBA00022737"/>
    </source>
</evidence>
<dbReference type="InterPro" id="IPR056884">
    <property type="entry name" value="NPHP3-like_N"/>
</dbReference>
<dbReference type="SUPFAM" id="SSF50978">
    <property type="entry name" value="WD40 repeat-like"/>
    <property type="match status" value="1"/>
</dbReference>
<dbReference type="Gene3D" id="3.40.50.300">
    <property type="entry name" value="P-loop containing nucleotide triphosphate hydrolases"/>
    <property type="match status" value="1"/>
</dbReference>
<dbReference type="PROSITE" id="PS50837">
    <property type="entry name" value="NACHT"/>
    <property type="match status" value="1"/>
</dbReference>
<dbReference type="PROSITE" id="PS00678">
    <property type="entry name" value="WD_REPEATS_1"/>
    <property type="match status" value="1"/>
</dbReference>
<accession>A0A9P8XWF7</accession>
<dbReference type="Gene3D" id="2.130.10.10">
    <property type="entry name" value="YVTN repeat-like/Quinoprotein amine dehydrogenase"/>
    <property type="match status" value="1"/>
</dbReference>
<sequence length="933" mass="105697">MRLLELQEDGSLRLKEHPQEDVPPYDILSHTCGADDQEITFQDVQHHTGHHKVGYKKLTFCSQQAALDGLKNFWIDTCCIDKSNSQELQEAINSMVRWYRDADHCYVYLSDVVNNGGKDEDKASQLPWETAFRRSRWLTRGWTLQELIAPRSVKFFSAEGYVLGNKTTLEALLHECTGVPVDALRGKPLADFSINERLSWVGGRKTKRPEDLAYCMLGIFDAHMPLIYSEGEEKAFLRLRREIGKDTVSEAAKQCIADLRVTDPRHDKRRIENMKGSLLRDSYFWVLDNPDFRQWRDNNDQRLLWVKGDPGKGKTMLLCGIIDELERMRTEGQILSYFFFQATDGRINTAAAALRSLIYMLLEKDASLVSHMEKQHEKAGRDLFEDTNGWQALCEIFENILQDAKLQGVVLVVNALDECLQGLPVFLDLVVSELARRKGYRDDIAKEVHHFLSSNADGTFLWVALICQELEKTRKGNALQKVKSFPPGLDALYQRMMEQILASEDTERCTQILALVATTYRPPSLSELMALVGELDDVGTDRESLQEIISLCGSFLTIREDKVYCVHQSGKDFLMKSHASVLFAKGQPSIHSQILQNSIEAMSRILKRDIYNLHDPGFPMEDISPPVIDPLTEVGYCCVYWVNHLVESITNQDEGSSTRDRGRVNNFLRDKTLYWIEALSLLRSISEGMIALERVKQHIQDHLNASSLQEIVVDVYRLLRSFRPALETQPLQCYISALVFSPAKSLVRKLFRGETPDWVQCKPELSEQWSACEATLEGHIGWVASAAFSPDGRRVVSASQDETVKLWDAATGMSEATYEVDADGSIMYGDFAGCSISFDKTDTYIYTGVQVVLVESAVKYILDPYPNMSVTAGRQRYGISSDGAWILRDSQPVLWLLPELRSRVVGWATVDADTKLVIACSTGRIFILHFTSI</sequence>
<dbReference type="PROSITE" id="PS50082">
    <property type="entry name" value="WD_REPEATS_2"/>
    <property type="match status" value="1"/>
</dbReference>
<organism evidence="5 6">
    <name type="scientific">Microdochium trichocladiopsis</name>
    <dbReference type="NCBI Taxonomy" id="1682393"/>
    <lineage>
        <taxon>Eukaryota</taxon>
        <taxon>Fungi</taxon>
        <taxon>Dikarya</taxon>
        <taxon>Ascomycota</taxon>
        <taxon>Pezizomycotina</taxon>
        <taxon>Sordariomycetes</taxon>
        <taxon>Xylariomycetidae</taxon>
        <taxon>Xylariales</taxon>
        <taxon>Microdochiaceae</taxon>
        <taxon>Microdochium</taxon>
    </lineage>
</organism>
<feature type="domain" description="NACHT" evidence="4">
    <location>
        <begin position="302"/>
        <end position="418"/>
    </location>
</feature>
<dbReference type="PROSITE" id="PS50294">
    <property type="entry name" value="WD_REPEATS_REGION"/>
    <property type="match status" value="1"/>
</dbReference>
<dbReference type="InterPro" id="IPR010730">
    <property type="entry name" value="HET"/>
</dbReference>
<evidence type="ECO:0000313" key="6">
    <source>
        <dbReference type="Proteomes" id="UP000756346"/>
    </source>
</evidence>
<dbReference type="OrthoDB" id="538223at2759"/>
<dbReference type="SMART" id="SM00320">
    <property type="entry name" value="WD40"/>
    <property type="match status" value="1"/>
</dbReference>
<keyword evidence="2" id="KW-0677">Repeat</keyword>
<dbReference type="PANTHER" id="PTHR10622">
    <property type="entry name" value="HET DOMAIN-CONTAINING PROTEIN"/>
    <property type="match status" value="1"/>
</dbReference>
<proteinExistence type="predicted"/>
<keyword evidence="6" id="KW-1185">Reference proteome</keyword>
<reference evidence="5" key="1">
    <citation type="journal article" date="2021" name="Nat. Commun.">
        <title>Genetic determinants of endophytism in the Arabidopsis root mycobiome.</title>
        <authorList>
            <person name="Mesny F."/>
            <person name="Miyauchi S."/>
            <person name="Thiergart T."/>
            <person name="Pickel B."/>
            <person name="Atanasova L."/>
            <person name="Karlsson M."/>
            <person name="Huettel B."/>
            <person name="Barry K.W."/>
            <person name="Haridas S."/>
            <person name="Chen C."/>
            <person name="Bauer D."/>
            <person name="Andreopoulos W."/>
            <person name="Pangilinan J."/>
            <person name="LaButti K."/>
            <person name="Riley R."/>
            <person name="Lipzen A."/>
            <person name="Clum A."/>
            <person name="Drula E."/>
            <person name="Henrissat B."/>
            <person name="Kohler A."/>
            <person name="Grigoriev I.V."/>
            <person name="Martin F.M."/>
            <person name="Hacquard S."/>
        </authorList>
    </citation>
    <scope>NUCLEOTIDE SEQUENCE</scope>
    <source>
        <strain evidence="5">MPI-CAGE-CH-0230</strain>
    </source>
</reference>
<dbReference type="InterPro" id="IPR015943">
    <property type="entry name" value="WD40/YVTN_repeat-like_dom_sf"/>
</dbReference>
<evidence type="ECO:0000259" key="4">
    <source>
        <dbReference type="PROSITE" id="PS50837"/>
    </source>
</evidence>
<comment type="caution">
    <text evidence="5">The sequence shown here is derived from an EMBL/GenBank/DDBJ whole genome shotgun (WGS) entry which is preliminary data.</text>
</comment>
<dbReference type="InterPro" id="IPR007111">
    <property type="entry name" value="NACHT_NTPase"/>
</dbReference>
<dbReference type="Pfam" id="PF00400">
    <property type="entry name" value="WD40"/>
    <property type="match status" value="1"/>
</dbReference>
<dbReference type="InterPro" id="IPR001680">
    <property type="entry name" value="WD40_rpt"/>
</dbReference>